<dbReference type="CDD" id="cd00130">
    <property type="entry name" value="PAS"/>
    <property type="match status" value="1"/>
</dbReference>
<keyword evidence="4" id="KW-0808">Transferase</keyword>
<dbReference type="AlphaFoldDB" id="A0A3D9RX05"/>
<reference evidence="10 11" key="1">
    <citation type="submission" date="2018-08" db="EMBL/GenBank/DDBJ databases">
        <title>Genomic Encyclopedia of Type Strains, Phase III (KMG-III): the genomes of soil and plant-associated and newly described type strains.</title>
        <authorList>
            <person name="Whitman W."/>
        </authorList>
    </citation>
    <scope>NUCLEOTIDE SEQUENCE [LARGE SCALE GENOMIC DNA]</scope>
    <source>
        <strain evidence="10 11">325-5</strain>
    </source>
</reference>
<dbReference type="Gene3D" id="1.10.287.130">
    <property type="match status" value="1"/>
</dbReference>
<comment type="caution">
    <text evidence="10">The sequence shown here is derived from an EMBL/GenBank/DDBJ whole genome shotgun (WGS) entry which is preliminary data.</text>
</comment>
<dbReference type="CDD" id="cd00075">
    <property type="entry name" value="HATPase"/>
    <property type="match status" value="1"/>
</dbReference>
<dbReference type="SUPFAM" id="SSF47384">
    <property type="entry name" value="Homodimeric domain of signal transducing histidine kinase"/>
    <property type="match status" value="1"/>
</dbReference>
<evidence type="ECO:0000256" key="7">
    <source>
        <dbReference type="SAM" id="Coils"/>
    </source>
</evidence>
<evidence type="ECO:0000259" key="8">
    <source>
        <dbReference type="PROSITE" id="PS50109"/>
    </source>
</evidence>
<feature type="domain" description="Histidine kinase" evidence="8">
    <location>
        <begin position="196"/>
        <end position="412"/>
    </location>
</feature>
<dbReference type="NCBIfam" id="TIGR00229">
    <property type="entry name" value="sensory_box"/>
    <property type="match status" value="1"/>
</dbReference>
<dbReference type="EMBL" id="QTTQ01000010">
    <property type="protein sequence ID" value="REE81616.1"/>
    <property type="molecule type" value="Genomic_DNA"/>
</dbReference>
<evidence type="ECO:0000256" key="6">
    <source>
        <dbReference type="ARBA" id="ARBA00023012"/>
    </source>
</evidence>
<name>A0A3D9RX05_9FLAO</name>
<evidence type="ECO:0000313" key="10">
    <source>
        <dbReference type="EMBL" id="REE81616.1"/>
    </source>
</evidence>
<dbReference type="SUPFAM" id="SSF55785">
    <property type="entry name" value="PYP-like sensor domain (PAS domain)"/>
    <property type="match status" value="1"/>
</dbReference>
<dbReference type="SMART" id="SM00387">
    <property type="entry name" value="HATPase_c"/>
    <property type="match status" value="1"/>
</dbReference>
<dbReference type="PROSITE" id="PS50112">
    <property type="entry name" value="PAS"/>
    <property type="match status" value="1"/>
</dbReference>
<dbReference type="InterPro" id="IPR003594">
    <property type="entry name" value="HATPase_dom"/>
</dbReference>
<sequence length="413" mass="47670">MFYQNRNIFNILFEAIPEGVIIVNENQVIIAANNSAEQIFKYSTEELNGKNLNILIPSKYHSNHQNHFSKFIKSKNIRKIKHDLNLVGVKKNKKEFPVEIALNPFTVNDENFILALIIDVTERKEYKNKIESLNTQLEKKVTLRTSELKNTIKQLKELNLNYKKEIIKRIEAEKNIKNALKKEQELNGLKTKFLSMVSHEFKTPLSGILTSTMLLNKYQLSEEHEKRDKHIKTIESKVRYLNNILNDFLSIERLDSSKVNYKFTTFNLSKIINEVVYNANMLLKSGQKIIIPENSDDFILKQDEKILELILSNLIYNAVKYSPENITIELQIIKNGESIIFKIIDEGIGIPINDQKFIFNRYFRAENVLNTQGTGIGLNIVQAHLENLGGSISFTSEENKGSVFTVKLPLKHA</sequence>
<dbReference type="Pfam" id="PF13426">
    <property type="entry name" value="PAS_9"/>
    <property type="match status" value="1"/>
</dbReference>
<dbReference type="PRINTS" id="PR00344">
    <property type="entry name" value="BCTRLSENSOR"/>
</dbReference>
<evidence type="ECO:0000256" key="5">
    <source>
        <dbReference type="ARBA" id="ARBA00022777"/>
    </source>
</evidence>
<feature type="domain" description="PAS" evidence="9">
    <location>
        <begin position="5"/>
        <end position="75"/>
    </location>
</feature>
<dbReference type="Proteomes" id="UP000256429">
    <property type="component" value="Unassembled WGS sequence"/>
</dbReference>
<dbReference type="GO" id="GO:0000155">
    <property type="term" value="F:phosphorelay sensor kinase activity"/>
    <property type="evidence" value="ECO:0007669"/>
    <property type="project" value="InterPro"/>
</dbReference>
<dbReference type="SUPFAM" id="SSF55874">
    <property type="entry name" value="ATPase domain of HSP90 chaperone/DNA topoisomerase II/histidine kinase"/>
    <property type="match status" value="1"/>
</dbReference>
<dbReference type="InterPro" id="IPR000014">
    <property type="entry name" value="PAS"/>
</dbReference>
<dbReference type="PANTHER" id="PTHR43711">
    <property type="entry name" value="TWO-COMPONENT HISTIDINE KINASE"/>
    <property type="match status" value="1"/>
</dbReference>
<dbReference type="PROSITE" id="PS50109">
    <property type="entry name" value="HIS_KIN"/>
    <property type="match status" value="1"/>
</dbReference>
<evidence type="ECO:0000256" key="3">
    <source>
        <dbReference type="ARBA" id="ARBA00022553"/>
    </source>
</evidence>
<dbReference type="InterPro" id="IPR036097">
    <property type="entry name" value="HisK_dim/P_sf"/>
</dbReference>
<dbReference type="Pfam" id="PF00512">
    <property type="entry name" value="HisKA"/>
    <property type="match status" value="1"/>
</dbReference>
<dbReference type="Pfam" id="PF02518">
    <property type="entry name" value="HATPase_c"/>
    <property type="match status" value="1"/>
</dbReference>
<dbReference type="InterPro" id="IPR005467">
    <property type="entry name" value="His_kinase_dom"/>
</dbReference>
<organism evidence="10 11">
    <name type="scientific">Lutibacter oceani</name>
    <dbReference type="NCBI Taxonomy" id="1853311"/>
    <lineage>
        <taxon>Bacteria</taxon>
        <taxon>Pseudomonadati</taxon>
        <taxon>Bacteroidota</taxon>
        <taxon>Flavobacteriia</taxon>
        <taxon>Flavobacteriales</taxon>
        <taxon>Flavobacteriaceae</taxon>
        <taxon>Lutibacter</taxon>
    </lineage>
</organism>
<dbReference type="InterPro" id="IPR003661">
    <property type="entry name" value="HisK_dim/P_dom"/>
</dbReference>
<dbReference type="Gene3D" id="3.30.450.20">
    <property type="entry name" value="PAS domain"/>
    <property type="match status" value="1"/>
</dbReference>
<dbReference type="OrthoDB" id="9808408at2"/>
<dbReference type="PANTHER" id="PTHR43711:SF26">
    <property type="entry name" value="SENSOR HISTIDINE KINASE RCSC"/>
    <property type="match status" value="1"/>
</dbReference>
<keyword evidence="5" id="KW-0418">Kinase</keyword>
<dbReference type="InterPro" id="IPR004358">
    <property type="entry name" value="Sig_transdc_His_kin-like_C"/>
</dbReference>
<evidence type="ECO:0000259" key="9">
    <source>
        <dbReference type="PROSITE" id="PS50112"/>
    </source>
</evidence>
<proteinExistence type="predicted"/>
<evidence type="ECO:0000256" key="2">
    <source>
        <dbReference type="ARBA" id="ARBA00012438"/>
    </source>
</evidence>
<accession>A0A3D9RX05</accession>
<gene>
    <name evidence="10" type="ORF">BX611_1151</name>
</gene>
<keyword evidence="7" id="KW-0175">Coiled coil</keyword>
<dbReference type="InterPro" id="IPR035965">
    <property type="entry name" value="PAS-like_dom_sf"/>
</dbReference>
<dbReference type="RefSeq" id="WP_115879065.1">
    <property type="nucleotide sequence ID" value="NZ_QTTQ01000010.1"/>
</dbReference>
<dbReference type="InterPro" id="IPR036890">
    <property type="entry name" value="HATPase_C_sf"/>
</dbReference>
<protein>
    <recommendedName>
        <fullName evidence="2">histidine kinase</fullName>
        <ecNumber evidence="2">2.7.13.3</ecNumber>
    </recommendedName>
</protein>
<dbReference type="InterPro" id="IPR050736">
    <property type="entry name" value="Sensor_HK_Regulatory"/>
</dbReference>
<dbReference type="EC" id="2.7.13.3" evidence="2"/>
<dbReference type="Gene3D" id="3.30.565.10">
    <property type="entry name" value="Histidine kinase-like ATPase, C-terminal domain"/>
    <property type="match status" value="1"/>
</dbReference>
<dbReference type="SMART" id="SM00091">
    <property type="entry name" value="PAS"/>
    <property type="match status" value="1"/>
</dbReference>
<evidence type="ECO:0000313" key="11">
    <source>
        <dbReference type="Proteomes" id="UP000256429"/>
    </source>
</evidence>
<feature type="coiled-coil region" evidence="7">
    <location>
        <begin position="123"/>
        <end position="189"/>
    </location>
</feature>
<dbReference type="CDD" id="cd00082">
    <property type="entry name" value="HisKA"/>
    <property type="match status" value="1"/>
</dbReference>
<keyword evidence="3" id="KW-0597">Phosphoprotein</keyword>
<dbReference type="SMART" id="SM00388">
    <property type="entry name" value="HisKA"/>
    <property type="match status" value="1"/>
</dbReference>
<comment type="catalytic activity">
    <reaction evidence="1">
        <text>ATP + protein L-histidine = ADP + protein N-phospho-L-histidine.</text>
        <dbReference type="EC" id="2.7.13.3"/>
    </reaction>
</comment>
<evidence type="ECO:0000256" key="4">
    <source>
        <dbReference type="ARBA" id="ARBA00022679"/>
    </source>
</evidence>
<evidence type="ECO:0000256" key="1">
    <source>
        <dbReference type="ARBA" id="ARBA00000085"/>
    </source>
</evidence>
<keyword evidence="6" id="KW-0902">Two-component regulatory system</keyword>
<keyword evidence="11" id="KW-1185">Reference proteome</keyword>